<feature type="compositionally biased region" description="Low complexity" evidence="1">
    <location>
        <begin position="50"/>
        <end position="70"/>
    </location>
</feature>
<name>A0A9P3GKD0_9APHY</name>
<dbReference type="Proteomes" id="UP000703269">
    <property type="component" value="Unassembled WGS sequence"/>
</dbReference>
<evidence type="ECO:0000313" key="2">
    <source>
        <dbReference type="EMBL" id="GJE96376.1"/>
    </source>
</evidence>
<accession>A0A9P3GKD0</accession>
<feature type="compositionally biased region" description="Polar residues" evidence="1">
    <location>
        <begin position="137"/>
        <end position="146"/>
    </location>
</feature>
<feature type="region of interest" description="Disordered" evidence="1">
    <location>
        <begin position="30"/>
        <end position="178"/>
    </location>
</feature>
<comment type="caution">
    <text evidence="2">The sequence shown here is derived from an EMBL/GenBank/DDBJ whole genome shotgun (WGS) entry which is preliminary data.</text>
</comment>
<keyword evidence="3" id="KW-1185">Reference proteome</keyword>
<gene>
    <name evidence="2" type="ORF">PsYK624_125710</name>
</gene>
<feature type="compositionally biased region" description="Low complexity" evidence="1">
    <location>
        <begin position="120"/>
        <end position="135"/>
    </location>
</feature>
<reference evidence="2 3" key="1">
    <citation type="submission" date="2021-08" db="EMBL/GenBank/DDBJ databases">
        <title>Draft Genome Sequence of Phanerochaete sordida strain YK-624.</title>
        <authorList>
            <person name="Mori T."/>
            <person name="Dohra H."/>
            <person name="Suzuki T."/>
            <person name="Kawagishi H."/>
            <person name="Hirai H."/>
        </authorList>
    </citation>
    <scope>NUCLEOTIDE SEQUENCE [LARGE SCALE GENOMIC DNA]</scope>
    <source>
        <strain evidence="2 3">YK-624</strain>
    </source>
</reference>
<organism evidence="2 3">
    <name type="scientific">Phanerochaete sordida</name>
    <dbReference type="NCBI Taxonomy" id="48140"/>
    <lineage>
        <taxon>Eukaryota</taxon>
        <taxon>Fungi</taxon>
        <taxon>Dikarya</taxon>
        <taxon>Basidiomycota</taxon>
        <taxon>Agaricomycotina</taxon>
        <taxon>Agaricomycetes</taxon>
        <taxon>Polyporales</taxon>
        <taxon>Phanerochaetaceae</taxon>
        <taxon>Phanerochaete</taxon>
    </lineage>
</organism>
<sequence length="199" mass="20572">MFVTVSHSMLSLPTGPADVPAMAGSVPDWIFESPGSPGPASSCRTRRHAGGAAEALSSSSSTLRTPSAASKRLAQRSAMRTRDGVVAGRPATARGTWGGGVGIAGSGSSCRTPCRRPRSSRPTNVSPPSSLSRLPTTHRQPWNTGQLGHGSSLHPSRALRTTRRGARGAPGDAEGGALCVAGRFDALRPPRVLSRDAFR</sequence>
<dbReference type="EMBL" id="BPQB01000059">
    <property type="protein sequence ID" value="GJE96376.1"/>
    <property type="molecule type" value="Genomic_DNA"/>
</dbReference>
<feature type="compositionally biased region" description="Gly residues" evidence="1">
    <location>
        <begin position="96"/>
        <end position="105"/>
    </location>
</feature>
<dbReference type="AlphaFoldDB" id="A0A9P3GKD0"/>
<proteinExistence type="predicted"/>
<protein>
    <submittedName>
        <fullName evidence="2">Uncharacterized protein</fullName>
    </submittedName>
</protein>
<evidence type="ECO:0000313" key="3">
    <source>
        <dbReference type="Proteomes" id="UP000703269"/>
    </source>
</evidence>
<evidence type="ECO:0000256" key="1">
    <source>
        <dbReference type="SAM" id="MobiDB-lite"/>
    </source>
</evidence>
<feature type="compositionally biased region" description="Low complexity" evidence="1">
    <location>
        <begin position="167"/>
        <end position="177"/>
    </location>
</feature>